<dbReference type="InterPro" id="IPR050706">
    <property type="entry name" value="Cyclic-di-GMP_PDE-like"/>
</dbReference>
<gene>
    <name evidence="4" type="ORF">MNBD_GAMMA07-1381</name>
</gene>
<dbReference type="InterPro" id="IPR001789">
    <property type="entry name" value="Sig_transdc_resp-reg_receiver"/>
</dbReference>
<dbReference type="InterPro" id="IPR011006">
    <property type="entry name" value="CheY-like_superfamily"/>
</dbReference>
<feature type="domain" description="EAL" evidence="2">
    <location>
        <begin position="312"/>
        <end position="566"/>
    </location>
</feature>
<dbReference type="Pfam" id="PF00072">
    <property type="entry name" value="Response_reg"/>
    <property type="match status" value="1"/>
</dbReference>
<sequence length="571" mass="63637">MTMDDSVKTIGNILIADDDPSILLLMRHILAQCNYHVTETNSGIGAIALCKDNDFDLAIFDIVMPDVDGLAACTQVTRSAKNPPPVLIMTSLDDDVSVNNAFDAGAIDYVTKPINWSVFKQRVKRIIENESNRKKIKRLEFHDPLTGLPNRTLFLDRLESAILRAQRNQTILALLMVDIDNIKLINETLGHDNGDKVIQSVANQIITDMRKTDTISRSSGDEFNLIIESIKDLKHVGLMAKKISQGIDHSMMILDQKIHVKASIGISIYPQDGADVGTLLSNADVALNRAKQQGGNTFEFYSHQLGKQAKRRFELETNLRHALEKDELIVYFQPKIDLASGAASGMEALVRWNHPEQGIIPPDEFIPIAEETGLIIPLGQQVIEKSCQQFKQWQQANIPVTNLSINVSARQFKEQDLVTLLHRALKENELNATHIELELTESALLSNEMQAESILNQLHDMGIKISIDDFGTGYASLAYLKRLPIDILKIDKSFIDGILSEPDDIAIINAICGLAVGLGIQLVAEGIETKEQLNKIKELNIDFGQGYYWSPPLPGPDYPTFLESFNHKFKV</sequence>
<dbReference type="AlphaFoldDB" id="A0A3B0X589"/>
<dbReference type="SUPFAM" id="SSF55073">
    <property type="entry name" value="Nucleotide cyclase"/>
    <property type="match status" value="1"/>
</dbReference>
<feature type="domain" description="GGDEF" evidence="3">
    <location>
        <begin position="170"/>
        <end position="303"/>
    </location>
</feature>
<dbReference type="GO" id="GO:0000160">
    <property type="term" value="P:phosphorelay signal transduction system"/>
    <property type="evidence" value="ECO:0007669"/>
    <property type="project" value="InterPro"/>
</dbReference>
<dbReference type="NCBIfam" id="TIGR00254">
    <property type="entry name" value="GGDEF"/>
    <property type="match status" value="1"/>
</dbReference>
<dbReference type="EMBL" id="UOFF01000271">
    <property type="protein sequence ID" value="VAW56709.1"/>
    <property type="molecule type" value="Genomic_DNA"/>
</dbReference>
<dbReference type="PANTHER" id="PTHR33121:SF70">
    <property type="entry name" value="SIGNALING PROTEIN YKOW"/>
    <property type="match status" value="1"/>
</dbReference>
<dbReference type="InterPro" id="IPR029787">
    <property type="entry name" value="Nucleotide_cyclase"/>
</dbReference>
<dbReference type="FunFam" id="3.20.20.450:FF:000001">
    <property type="entry name" value="Cyclic di-GMP phosphodiesterase yahA"/>
    <property type="match status" value="1"/>
</dbReference>
<dbReference type="Gene3D" id="3.30.70.270">
    <property type="match status" value="1"/>
</dbReference>
<dbReference type="SUPFAM" id="SSF141868">
    <property type="entry name" value="EAL domain-like"/>
    <property type="match status" value="1"/>
</dbReference>
<dbReference type="PANTHER" id="PTHR33121">
    <property type="entry name" value="CYCLIC DI-GMP PHOSPHODIESTERASE PDEF"/>
    <property type="match status" value="1"/>
</dbReference>
<dbReference type="InterPro" id="IPR000160">
    <property type="entry name" value="GGDEF_dom"/>
</dbReference>
<dbReference type="Pfam" id="PF00563">
    <property type="entry name" value="EAL"/>
    <property type="match status" value="1"/>
</dbReference>
<dbReference type="PROSITE" id="PS50887">
    <property type="entry name" value="GGDEF"/>
    <property type="match status" value="1"/>
</dbReference>
<dbReference type="CDD" id="cd00156">
    <property type="entry name" value="REC"/>
    <property type="match status" value="1"/>
</dbReference>
<dbReference type="InterPro" id="IPR035919">
    <property type="entry name" value="EAL_sf"/>
</dbReference>
<dbReference type="PROSITE" id="PS50883">
    <property type="entry name" value="EAL"/>
    <property type="match status" value="1"/>
</dbReference>
<dbReference type="CDD" id="cd01948">
    <property type="entry name" value="EAL"/>
    <property type="match status" value="1"/>
</dbReference>
<organism evidence="4">
    <name type="scientific">hydrothermal vent metagenome</name>
    <dbReference type="NCBI Taxonomy" id="652676"/>
    <lineage>
        <taxon>unclassified sequences</taxon>
        <taxon>metagenomes</taxon>
        <taxon>ecological metagenomes</taxon>
    </lineage>
</organism>
<reference evidence="4" key="1">
    <citation type="submission" date="2018-06" db="EMBL/GenBank/DDBJ databases">
        <authorList>
            <person name="Zhirakovskaya E."/>
        </authorList>
    </citation>
    <scope>NUCLEOTIDE SEQUENCE</scope>
</reference>
<dbReference type="GO" id="GO:0071111">
    <property type="term" value="F:cyclic-guanylate-specific phosphodiesterase activity"/>
    <property type="evidence" value="ECO:0007669"/>
    <property type="project" value="InterPro"/>
</dbReference>
<dbReference type="InterPro" id="IPR001633">
    <property type="entry name" value="EAL_dom"/>
</dbReference>
<dbReference type="PROSITE" id="PS50110">
    <property type="entry name" value="RESPONSE_REGULATORY"/>
    <property type="match status" value="1"/>
</dbReference>
<feature type="domain" description="Response regulatory" evidence="1">
    <location>
        <begin position="12"/>
        <end position="127"/>
    </location>
</feature>
<dbReference type="Gene3D" id="3.40.50.2300">
    <property type="match status" value="1"/>
</dbReference>
<dbReference type="Gene3D" id="3.20.20.450">
    <property type="entry name" value="EAL domain"/>
    <property type="match status" value="1"/>
</dbReference>
<proteinExistence type="predicted"/>
<evidence type="ECO:0000259" key="1">
    <source>
        <dbReference type="PROSITE" id="PS50110"/>
    </source>
</evidence>
<dbReference type="CDD" id="cd01949">
    <property type="entry name" value="GGDEF"/>
    <property type="match status" value="1"/>
</dbReference>
<evidence type="ECO:0000259" key="3">
    <source>
        <dbReference type="PROSITE" id="PS50887"/>
    </source>
</evidence>
<dbReference type="InterPro" id="IPR043128">
    <property type="entry name" value="Rev_trsase/Diguanyl_cyclase"/>
</dbReference>
<accession>A0A3B0X589</accession>
<protein>
    <submittedName>
        <fullName evidence="4">Diguanylate cyclase/phosphodiesterase (GGDEF &amp; EAL domains) with PAS/PAC sensor(S)</fullName>
    </submittedName>
</protein>
<dbReference type="Pfam" id="PF00990">
    <property type="entry name" value="GGDEF"/>
    <property type="match status" value="1"/>
</dbReference>
<dbReference type="SMART" id="SM00267">
    <property type="entry name" value="GGDEF"/>
    <property type="match status" value="1"/>
</dbReference>
<evidence type="ECO:0000313" key="4">
    <source>
        <dbReference type="EMBL" id="VAW56709.1"/>
    </source>
</evidence>
<dbReference type="SUPFAM" id="SSF52172">
    <property type="entry name" value="CheY-like"/>
    <property type="match status" value="1"/>
</dbReference>
<dbReference type="SMART" id="SM00448">
    <property type="entry name" value="REC"/>
    <property type="match status" value="1"/>
</dbReference>
<name>A0A3B0X589_9ZZZZ</name>
<evidence type="ECO:0000259" key="2">
    <source>
        <dbReference type="PROSITE" id="PS50883"/>
    </source>
</evidence>
<dbReference type="SMART" id="SM00052">
    <property type="entry name" value="EAL"/>
    <property type="match status" value="1"/>
</dbReference>